<dbReference type="InterPro" id="IPR013611">
    <property type="entry name" value="Transp-assoc_OB_typ2"/>
</dbReference>
<dbReference type="PROSITE" id="PS00211">
    <property type="entry name" value="ABC_TRANSPORTER_1"/>
    <property type="match status" value="1"/>
</dbReference>
<dbReference type="GO" id="GO:0005524">
    <property type="term" value="F:ATP binding"/>
    <property type="evidence" value="ECO:0007669"/>
    <property type="project" value="UniProtKB-KW"/>
</dbReference>
<organism evidence="5 6">
    <name type="scientific">Siccirubricoccus soli</name>
    <dbReference type="NCBI Taxonomy" id="2899147"/>
    <lineage>
        <taxon>Bacteria</taxon>
        <taxon>Pseudomonadati</taxon>
        <taxon>Pseudomonadota</taxon>
        <taxon>Alphaproteobacteria</taxon>
        <taxon>Acetobacterales</taxon>
        <taxon>Roseomonadaceae</taxon>
        <taxon>Siccirubricoccus</taxon>
    </lineage>
</organism>
<dbReference type="InterPro" id="IPR003439">
    <property type="entry name" value="ABC_transporter-like_ATP-bd"/>
</dbReference>
<reference evidence="5 6" key="1">
    <citation type="submission" date="2021-12" db="EMBL/GenBank/DDBJ databases">
        <title>Siccirubricoccus leaddurans sp. nov., a high concentration Zn2+ tolerance bacterium.</title>
        <authorList>
            <person name="Cao Y."/>
        </authorList>
    </citation>
    <scope>NUCLEOTIDE SEQUENCE [LARGE SCALE GENOMIC DNA]</scope>
    <source>
        <strain evidence="5 6">KC 17139</strain>
    </source>
</reference>
<keyword evidence="3 5" id="KW-0067">ATP-binding</keyword>
<dbReference type="Gene3D" id="2.40.50.100">
    <property type="match status" value="1"/>
</dbReference>
<dbReference type="Pfam" id="PF08402">
    <property type="entry name" value="TOBE_2"/>
    <property type="match status" value="1"/>
</dbReference>
<dbReference type="InterPro" id="IPR050093">
    <property type="entry name" value="ABC_SmlMolc_Importer"/>
</dbReference>
<dbReference type="Gene3D" id="3.40.50.300">
    <property type="entry name" value="P-loop containing nucleotide triphosphate hydrolases"/>
    <property type="match status" value="1"/>
</dbReference>
<gene>
    <name evidence="5" type="ORF">JYK14_13510</name>
</gene>
<keyword evidence="2" id="KW-0547">Nucleotide-binding</keyword>
<dbReference type="PANTHER" id="PTHR42781:SF4">
    <property type="entry name" value="SPERMIDINE_PUTRESCINE IMPORT ATP-BINDING PROTEIN POTA"/>
    <property type="match status" value="1"/>
</dbReference>
<evidence type="ECO:0000313" key="6">
    <source>
        <dbReference type="Proteomes" id="UP001523392"/>
    </source>
</evidence>
<evidence type="ECO:0000259" key="4">
    <source>
        <dbReference type="PROSITE" id="PS50893"/>
    </source>
</evidence>
<dbReference type="InterPro" id="IPR027417">
    <property type="entry name" value="P-loop_NTPase"/>
</dbReference>
<dbReference type="Proteomes" id="UP001523392">
    <property type="component" value="Unassembled WGS sequence"/>
</dbReference>
<accession>A0ABT1D5G8</accession>
<proteinExistence type="predicted"/>
<evidence type="ECO:0000256" key="3">
    <source>
        <dbReference type="ARBA" id="ARBA00022840"/>
    </source>
</evidence>
<evidence type="ECO:0000313" key="5">
    <source>
        <dbReference type="EMBL" id="MCO6417172.1"/>
    </source>
</evidence>
<dbReference type="SMART" id="SM00382">
    <property type="entry name" value="AAA"/>
    <property type="match status" value="1"/>
</dbReference>
<feature type="domain" description="ABC transporter" evidence="4">
    <location>
        <begin position="9"/>
        <end position="239"/>
    </location>
</feature>
<dbReference type="RefSeq" id="WP_252953800.1">
    <property type="nucleotide sequence ID" value="NZ_JAFIRR010000083.1"/>
</dbReference>
<dbReference type="PANTHER" id="PTHR42781">
    <property type="entry name" value="SPERMIDINE/PUTRESCINE IMPORT ATP-BINDING PROTEIN POTA"/>
    <property type="match status" value="1"/>
</dbReference>
<dbReference type="InterPro" id="IPR017871">
    <property type="entry name" value="ABC_transporter-like_CS"/>
</dbReference>
<dbReference type="InterPro" id="IPR008995">
    <property type="entry name" value="Mo/tungstate-bd_C_term_dom"/>
</dbReference>
<dbReference type="SUPFAM" id="SSF52540">
    <property type="entry name" value="P-loop containing nucleoside triphosphate hydrolases"/>
    <property type="match status" value="1"/>
</dbReference>
<dbReference type="InterPro" id="IPR003593">
    <property type="entry name" value="AAA+_ATPase"/>
</dbReference>
<dbReference type="EMBL" id="JAFIRR010000083">
    <property type="protein sequence ID" value="MCO6417172.1"/>
    <property type="molecule type" value="Genomic_DNA"/>
</dbReference>
<evidence type="ECO:0000256" key="1">
    <source>
        <dbReference type="ARBA" id="ARBA00022448"/>
    </source>
</evidence>
<keyword evidence="6" id="KW-1185">Reference proteome</keyword>
<keyword evidence="1" id="KW-0813">Transport</keyword>
<dbReference type="SUPFAM" id="SSF50331">
    <property type="entry name" value="MOP-like"/>
    <property type="match status" value="1"/>
</dbReference>
<dbReference type="Pfam" id="PF00005">
    <property type="entry name" value="ABC_tran"/>
    <property type="match status" value="1"/>
</dbReference>
<evidence type="ECO:0000256" key="2">
    <source>
        <dbReference type="ARBA" id="ARBA00022741"/>
    </source>
</evidence>
<sequence length="374" mass="39600">MKLLRRPDLELIGIDKGFRGRQVLRQVSLAVQPGEFIAVLGPSGSGKSTLLKIAAGFEQPDSGSVRLQGEDVTTVPPYRRNINTVFQNYALFPHMTVFDNIAYGLRRKKVPAAEVKQRVAEALALVGLASFGPRQPETLSGGEQQRIALARALVNRPAVLLLDEPLSALDLKIRRRMQGELKRIHEEVGTTFLCVTHDQEEAVVLADRITVMRDGGLEQVGTAREIYDRPATPFVADFVGEMNWLRGEAGGGTVRLADGSALHLPEGISPPAGALRVGVRPERLRIAAAGGTPGAWENALAATIARITFQGPSTVVEARTAAGEAIRCLCGPADAAGSLLPGSAILCLWDAGATLVFETAGARAGPGGVEQAGG</sequence>
<dbReference type="PROSITE" id="PS50893">
    <property type="entry name" value="ABC_TRANSPORTER_2"/>
    <property type="match status" value="1"/>
</dbReference>
<comment type="caution">
    <text evidence="5">The sequence shown here is derived from an EMBL/GenBank/DDBJ whole genome shotgun (WGS) entry which is preliminary data.</text>
</comment>
<protein>
    <submittedName>
        <fullName evidence="5">ABC transporter ATP-binding protein</fullName>
    </submittedName>
</protein>
<name>A0ABT1D5G8_9PROT</name>